<name>A0A119CZR8_SHEFR</name>
<evidence type="ECO:0000313" key="2">
    <source>
        <dbReference type="Proteomes" id="UP000055702"/>
    </source>
</evidence>
<comment type="caution">
    <text evidence="1">The sequence shown here is derived from an EMBL/GenBank/DDBJ whole genome shotgun (WGS) entry which is preliminary data.</text>
</comment>
<accession>A0A119CZR8</accession>
<dbReference type="AlphaFoldDB" id="A0A119CZR8"/>
<reference evidence="1 2" key="1">
    <citation type="submission" date="2016-01" db="EMBL/GenBank/DDBJ databases">
        <title>Draft genome of the antarctic isolate Shewanella frigidimarina Ag06-30.</title>
        <authorList>
            <person name="Parmeciano Di Noto G."/>
            <person name="Vazquez S."/>
            <person name="Mac Cormack W."/>
            <person name="Iriarte A."/>
            <person name="Quiroga C."/>
        </authorList>
    </citation>
    <scope>NUCLEOTIDE SEQUENCE [LARGE SCALE GENOMIC DNA]</scope>
    <source>
        <strain evidence="1 2">Ag06-30</strain>
    </source>
</reference>
<dbReference type="Gene3D" id="3.30.110.70">
    <property type="entry name" value="Hypothetical protein apc22750. Chain B"/>
    <property type="match status" value="1"/>
</dbReference>
<protein>
    <recommendedName>
        <fullName evidence="3">Lipoprotein</fullName>
    </recommendedName>
</protein>
<proteinExistence type="predicted"/>
<evidence type="ECO:0000313" key="1">
    <source>
        <dbReference type="EMBL" id="KVX01808.1"/>
    </source>
</evidence>
<gene>
    <name evidence="1" type="ORF">AWJ07_04300</name>
</gene>
<sequence length="140" mass="15481">MFIFGEHAFFKVFMKSVFSIALRTSMLMVLFLSGCSANQKFHNTTDFAVKDIDTYSSTEIANFNAHFLGDVTTAYCENSSNPDRLIDIPSLSSMTNSLKLQVSKLGGNVIVMKQCGIINYLSCAVYLECNGEAYAIDRGL</sequence>
<dbReference type="EMBL" id="LRDC01000018">
    <property type="protein sequence ID" value="KVX01808.1"/>
    <property type="molecule type" value="Genomic_DNA"/>
</dbReference>
<organism evidence="1">
    <name type="scientific">Shewanella frigidimarina</name>
    <dbReference type="NCBI Taxonomy" id="56812"/>
    <lineage>
        <taxon>Bacteria</taxon>
        <taxon>Pseudomonadati</taxon>
        <taxon>Pseudomonadota</taxon>
        <taxon>Gammaproteobacteria</taxon>
        <taxon>Alteromonadales</taxon>
        <taxon>Shewanellaceae</taxon>
        <taxon>Shewanella</taxon>
    </lineage>
</organism>
<dbReference type="Proteomes" id="UP000055702">
    <property type="component" value="Unassembled WGS sequence"/>
</dbReference>
<evidence type="ECO:0008006" key="3">
    <source>
        <dbReference type="Google" id="ProtNLM"/>
    </source>
</evidence>